<organism evidence="2 3">
    <name type="scientific">Carnegiea gigantea</name>
    <dbReference type="NCBI Taxonomy" id="171969"/>
    <lineage>
        <taxon>Eukaryota</taxon>
        <taxon>Viridiplantae</taxon>
        <taxon>Streptophyta</taxon>
        <taxon>Embryophyta</taxon>
        <taxon>Tracheophyta</taxon>
        <taxon>Spermatophyta</taxon>
        <taxon>Magnoliopsida</taxon>
        <taxon>eudicotyledons</taxon>
        <taxon>Gunneridae</taxon>
        <taxon>Pentapetalae</taxon>
        <taxon>Caryophyllales</taxon>
        <taxon>Cactineae</taxon>
        <taxon>Cactaceae</taxon>
        <taxon>Cactoideae</taxon>
        <taxon>Echinocereeae</taxon>
        <taxon>Carnegiea</taxon>
    </lineage>
</organism>
<dbReference type="Proteomes" id="UP001153076">
    <property type="component" value="Unassembled WGS sequence"/>
</dbReference>
<protein>
    <submittedName>
        <fullName evidence="2">Uncharacterized protein</fullName>
    </submittedName>
</protein>
<dbReference type="EMBL" id="JAKOGI010002423">
    <property type="protein sequence ID" value="KAJ8422033.1"/>
    <property type="molecule type" value="Genomic_DNA"/>
</dbReference>
<proteinExistence type="predicted"/>
<keyword evidence="3" id="KW-1185">Reference proteome</keyword>
<accession>A0A9Q1GP00</accession>
<feature type="region of interest" description="Disordered" evidence="1">
    <location>
        <begin position="107"/>
        <end position="128"/>
    </location>
</feature>
<dbReference type="AlphaFoldDB" id="A0A9Q1GP00"/>
<evidence type="ECO:0000313" key="2">
    <source>
        <dbReference type="EMBL" id="KAJ8422033.1"/>
    </source>
</evidence>
<sequence length="159" mass="17621">MALPRSLDTKATIYHPPVFVGPTGEGLPPVAPPKRFSAAEHYELPKLPQAIFYVMLLNEAKKLGVLHGPRLRSMEMALTELRWGAFKSWIWLFGDRVYEARFHLKGGSGEGERAGRQGDSSSEGATADDAALEVVGRAISDCLHYKYSIPSYPQYERDG</sequence>
<comment type="caution">
    <text evidence="2">The sequence shown here is derived from an EMBL/GenBank/DDBJ whole genome shotgun (WGS) entry which is preliminary data.</text>
</comment>
<gene>
    <name evidence="2" type="ORF">Cgig2_027264</name>
</gene>
<name>A0A9Q1GP00_9CARY</name>
<evidence type="ECO:0000256" key="1">
    <source>
        <dbReference type="SAM" id="MobiDB-lite"/>
    </source>
</evidence>
<reference evidence="2" key="1">
    <citation type="submission" date="2022-04" db="EMBL/GenBank/DDBJ databases">
        <title>Carnegiea gigantea Genome sequencing and assembly v2.</title>
        <authorList>
            <person name="Copetti D."/>
            <person name="Sanderson M.J."/>
            <person name="Burquez A."/>
            <person name="Wojciechowski M.F."/>
        </authorList>
    </citation>
    <scope>NUCLEOTIDE SEQUENCE</scope>
    <source>
        <strain evidence="2">SGP5-SGP5p</strain>
        <tissue evidence="2">Aerial part</tissue>
    </source>
</reference>
<evidence type="ECO:0000313" key="3">
    <source>
        <dbReference type="Proteomes" id="UP001153076"/>
    </source>
</evidence>